<reference evidence="1 2" key="1">
    <citation type="journal article" date="2018" name="Science">
        <title>The opium poppy genome and morphinan production.</title>
        <authorList>
            <person name="Guo L."/>
            <person name="Winzer T."/>
            <person name="Yang X."/>
            <person name="Li Y."/>
            <person name="Ning Z."/>
            <person name="He Z."/>
            <person name="Teodor R."/>
            <person name="Lu Y."/>
            <person name="Bowser T.A."/>
            <person name="Graham I.A."/>
            <person name="Ye K."/>
        </authorList>
    </citation>
    <scope>NUCLEOTIDE SEQUENCE [LARGE SCALE GENOMIC DNA]</scope>
    <source>
        <strain evidence="2">cv. HN1</strain>
        <tissue evidence="1">Leaves</tissue>
    </source>
</reference>
<name>A0A4Y7IUF7_PAPSO</name>
<gene>
    <name evidence="1" type="ORF">C5167_019493</name>
</gene>
<dbReference type="EMBL" id="CM010716">
    <property type="protein sequence ID" value="RZC51065.1"/>
    <property type="molecule type" value="Genomic_DNA"/>
</dbReference>
<dbReference type="Gramene" id="RZC51065">
    <property type="protein sequence ID" value="RZC51065"/>
    <property type="gene ID" value="C5167_019493"/>
</dbReference>
<accession>A0A4Y7IUF7</accession>
<proteinExistence type="predicted"/>
<organism evidence="1 2">
    <name type="scientific">Papaver somniferum</name>
    <name type="common">Opium poppy</name>
    <dbReference type="NCBI Taxonomy" id="3469"/>
    <lineage>
        <taxon>Eukaryota</taxon>
        <taxon>Viridiplantae</taxon>
        <taxon>Streptophyta</taxon>
        <taxon>Embryophyta</taxon>
        <taxon>Tracheophyta</taxon>
        <taxon>Spermatophyta</taxon>
        <taxon>Magnoliopsida</taxon>
        <taxon>Ranunculales</taxon>
        <taxon>Papaveraceae</taxon>
        <taxon>Papaveroideae</taxon>
        <taxon>Papaver</taxon>
    </lineage>
</organism>
<dbReference type="AlphaFoldDB" id="A0A4Y7IUF7"/>
<dbReference type="Proteomes" id="UP000316621">
    <property type="component" value="Chromosome 2"/>
</dbReference>
<protein>
    <submittedName>
        <fullName evidence="1">Uncharacterized protein</fullName>
    </submittedName>
</protein>
<evidence type="ECO:0000313" key="1">
    <source>
        <dbReference type="EMBL" id="RZC51065.1"/>
    </source>
</evidence>
<sequence>MTKLIKDVEAWREELRSCYRREGPGGASVAAIVMSSNQNNKVWQVAQLYKLHSKILVDQRCIALWCAAAALALIWVLQNFLNLAQRCSSSPVSNNDSPAAAFIGFPEYVKENYGGQRSVFCSPNSARLGVHLFAFTQRDHFNGGPFS</sequence>
<keyword evidence="2" id="KW-1185">Reference proteome</keyword>
<evidence type="ECO:0000313" key="2">
    <source>
        <dbReference type="Proteomes" id="UP000316621"/>
    </source>
</evidence>